<evidence type="ECO:0008006" key="4">
    <source>
        <dbReference type="Google" id="ProtNLM"/>
    </source>
</evidence>
<dbReference type="AlphaFoldDB" id="A0A928YQG6"/>
<feature type="chain" id="PRO_5037296494" description="Alpha-L-rhamnosidase" evidence="1">
    <location>
        <begin position="21"/>
        <end position="716"/>
    </location>
</feature>
<gene>
    <name evidence="2" type="ORF">C4F49_04975</name>
</gene>
<sequence>MKYLMLFLTAFAGFHLTISAQESNNTAKEFQSLADEHRPIPLWFWNNTEVVPAEIKLQLEQIKKAGYGGVSILPFGKDFKPKYLTESYFDAYRASIEEAKNLGLKLHIYDEYGFPSGTAGDINGDGVGRFKQRYPHLTNKRLDKTEFLPKSSASFSVKLQEEGLMAVVAMDSLNYRRIDLSGNIKQGLLTWKVPAGAWKIMAFHCVDAGNSIMDYLDPEAADLYIAMTHEEYFKRFGSYFGNVVEGTFFDEPTMYYAEGRTWTPKFNEKFKKKYGFNPALLYPALWYDIGEETAEARNYLHAFRSELFAEGYIRKVNEWSNKHGVYATGHLDNEEILNAVGTSGDFMKTFKYLDAPGIDKIGGNRPAERFYKLISSAAYNWDKYRVMSETYGDMGNISWNQIFGIAMDQYAKGINTLIPHAVWYNDQKVTFLPELSLRNPLYADSLQIFNDYLTRLNVVLKNDARWLGDVAILYPIQSMQGDHYFDGPLGHYKGGVELPYLDYTDISVNLFDSLGYDHMYLHPEVLDEQCQTKNGKLVMNNKRQHNAFSVIVVPASNTISLSNLNKIQSFAEGGGTVIFSNQLPKQATIKKANASVASILDKMLKMDNVHFIDKPTVKNLETALASVKTPFLLKFEQDALPVIQKERDGKRNLFLANASQESKSPTFVLEGEFSLSSWDPHTGEITENPVGISFDGKTTRVHMELAPFKSIFLIEK</sequence>
<dbReference type="PANTHER" id="PTHR36848:SF2">
    <property type="entry name" value="SECRETED PROTEIN"/>
    <property type="match status" value="1"/>
</dbReference>
<evidence type="ECO:0000256" key="1">
    <source>
        <dbReference type="SAM" id="SignalP"/>
    </source>
</evidence>
<evidence type="ECO:0000313" key="3">
    <source>
        <dbReference type="Proteomes" id="UP000616201"/>
    </source>
</evidence>
<keyword evidence="3" id="KW-1185">Reference proteome</keyword>
<accession>A0A928YQG6</accession>
<dbReference type="EMBL" id="PRDK01000003">
    <property type="protein sequence ID" value="MBE8713025.1"/>
    <property type="molecule type" value="Genomic_DNA"/>
</dbReference>
<dbReference type="InterPro" id="IPR053161">
    <property type="entry name" value="Ulvan_degrading_GH"/>
</dbReference>
<dbReference type="RefSeq" id="WP_196935707.1">
    <property type="nucleotide sequence ID" value="NZ_MU158698.1"/>
</dbReference>
<reference evidence="2" key="1">
    <citation type="submission" date="2018-02" db="EMBL/GenBank/DDBJ databases">
        <authorList>
            <person name="Vasarhelyi B.M."/>
            <person name="Deshmukh S."/>
            <person name="Balint B."/>
            <person name="Kukolya J."/>
        </authorList>
    </citation>
    <scope>NUCLEOTIDE SEQUENCE</scope>
    <source>
        <strain evidence="2">KB22</strain>
    </source>
</reference>
<protein>
    <recommendedName>
        <fullName evidence="4">Alpha-L-rhamnosidase</fullName>
    </recommendedName>
</protein>
<dbReference type="PANTHER" id="PTHR36848">
    <property type="entry name" value="DNA-BINDING PROTEIN (PUTATIVE SECRETED PROTEIN)-RELATED"/>
    <property type="match status" value="1"/>
</dbReference>
<comment type="caution">
    <text evidence="2">The sequence shown here is derived from an EMBL/GenBank/DDBJ whole genome shotgun (WGS) entry which is preliminary data.</text>
</comment>
<keyword evidence="1" id="KW-0732">Signal</keyword>
<dbReference type="Proteomes" id="UP000616201">
    <property type="component" value="Unassembled WGS sequence"/>
</dbReference>
<proteinExistence type="predicted"/>
<dbReference type="Pfam" id="PF17132">
    <property type="entry name" value="Glyco_hydro_106"/>
    <property type="match status" value="1"/>
</dbReference>
<organism evidence="2 3">
    <name type="scientific">Sphingobacterium hungaricum</name>
    <dbReference type="NCBI Taxonomy" id="2082723"/>
    <lineage>
        <taxon>Bacteria</taxon>
        <taxon>Pseudomonadati</taxon>
        <taxon>Bacteroidota</taxon>
        <taxon>Sphingobacteriia</taxon>
        <taxon>Sphingobacteriales</taxon>
        <taxon>Sphingobacteriaceae</taxon>
        <taxon>Sphingobacterium</taxon>
    </lineage>
</organism>
<name>A0A928YQG6_9SPHI</name>
<evidence type="ECO:0000313" key="2">
    <source>
        <dbReference type="EMBL" id="MBE8713025.1"/>
    </source>
</evidence>
<feature type="signal peptide" evidence="1">
    <location>
        <begin position="1"/>
        <end position="20"/>
    </location>
</feature>